<comment type="caution">
    <text evidence="4">The sequence shown here is derived from an EMBL/GenBank/DDBJ whole genome shotgun (WGS) entry which is preliminary data.</text>
</comment>
<protein>
    <submittedName>
        <fullName evidence="4">Peptidoglycan-binding protein</fullName>
    </submittedName>
</protein>
<dbReference type="InterPro" id="IPR036366">
    <property type="entry name" value="PGBDSf"/>
</dbReference>
<sequence>MASEHEAADTLALRVTAREEADRGVPPTGRRRRRPVGLAVAAVLLTGTTGALVLWSGGDGNGPAPESGPGIRKVAVVRTDLSGSKEMDGTLGYDSPRTLRGTGEGRVTWLPARGATVTRGHQLYRVDERPTVLLYGSTPLYRRLDTPGTVGRDVRVLADNLKALGYDIGPQPAPGTVVRRQAPGEGSPRTDRAPGAGRGTPSSGASASPTGPPAASGGGEGQGTGEAGEQQPGASAGPARSTVRRDDGVLTASLMSAVERWQKAAGLDPTGVLDPADAVVAKSAVRVSGLRAQPGDEAADELMSLTSTTKTVTVPVESLDLGSVSTGRRVTVVLPDRSTTPGRVAAISTVVQGGGGESGEGGEGGDRQSTTNVTVSLDDPRAVKSLDSAPVQARFHGRARKHVLAVPVGALLALREGGYAVRRADGRLVPVDTGMFARGLVEISGKGVDEGTKVETTA</sequence>
<feature type="compositionally biased region" description="Gly residues" evidence="1">
    <location>
        <begin position="216"/>
        <end position="226"/>
    </location>
</feature>
<gene>
    <name evidence="4" type="ORF">H1X69_05270</name>
</gene>
<keyword evidence="2" id="KW-0812">Transmembrane</keyword>
<evidence type="ECO:0000313" key="4">
    <source>
        <dbReference type="EMBL" id="MBA5220832.1"/>
    </source>
</evidence>
<organism evidence="4 5">
    <name type="scientific">Streptomyces griseoaurantiacus</name>
    <dbReference type="NCBI Taxonomy" id="68213"/>
    <lineage>
        <taxon>Bacteria</taxon>
        <taxon>Bacillati</taxon>
        <taxon>Actinomycetota</taxon>
        <taxon>Actinomycetes</taxon>
        <taxon>Kitasatosporales</taxon>
        <taxon>Streptomycetaceae</taxon>
        <taxon>Streptomyces</taxon>
        <taxon>Streptomyces aurantiacus group</taxon>
    </lineage>
</organism>
<feature type="compositionally biased region" description="Low complexity" evidence="1">
    <location>
        <begin position="193"/>
        <end position="215"/>
    </location>
</feature>
<feature type="region of interest" description="Disordered" evidence="1">
    <location>
        <begin position="165"/>
        <end position="244"/>
    </location>
</feature>
<reference evidence="4 5" key="1">
    <citation type="submission" date="2020-07" db="EMBL/GenBank/DDBJ databases">
        <title>Differential regulation of undecylprodigiosin biosynthesis in the yeast-scavenging Streptomyces strain MBK6.</title>
        <authorList>
            <person name="Baral B."/>
            <person name="Siitonen V."/>
            <person name="Laughlin M."/>
            <person name="Yamada K."/>
            <person name="Ilomaeki M."/>
            <person name="Metsae-Ketelae M."/>
            <person name="Niemi J."/>
        </authorList>
    </citation>
    <scope>NUCLEOTIDE SEQUENCE [LARGE SCALE GENOMIC DNA]</scope>
    <source>
        <strain evidence="4 5">MBK6</strain>
    </source>
</reference>
<name>A0A7W2DQH2_9ACTN</name>
<dbReference type="InterPro" id="IPR002477">
    <property type="entry name" value="Peptidoglycan-bd-like"/>
</dbReference>
<dbReference type="InterPro" id="IPR036365">
    <property type="entry name" value="PGBD-like_sf"/>
</dbReference>
<feature type="transmembrane region" description="Helical" evidence="2">
    <location>
        <begin position="36"/>
        <end position="55"/>
    </location>
</feature>
<dbReference type="AlphaFoldDB" id="A0A7W2DQH2"/>
<keyword evidence="2" id="KW-0472">Membrane</keyword>
<dbReference type="Pfam" id="PF01471">
    <property type="entry name" value="PG_binding_1"/>
    <property type="match status" value="1"/>
</dbReference>
<evidence type="ECO:0000256" key="1">
    <source>
        <dbReference type="SAM" id="MobiDB-lite"/>
    </source>
</evidence>
<evidence type="ECO:0000256" key="2">
    <source>
        <dbReference type="SAM" id="Phobius"/>
    </source>
</evidence>
<keyword evidence="2" id="KW-1133">Transmembrane helix</keyword>
<dbReference type="RefSeq" id="WP_191852054.1">
    <property type="nucleotide sequence ID" value="NZ_JACERG010000003.1"/>
</dbReference>
<dbReference type="Proteomes" id="UP000587608">
    <property type="component" value="Unassembled WGS sequence"/>
</dbReference>
<feature type="domain" description="Peptidoglycan binding-like" evidence="3">
    <location>
        <begin position="246"/>
        <end position="276"/>
    </location>
</feature>
<proteinExistence type="predicted"/>
<dbReference type="SUPFAM" id="SSF47090">
    <property type="entry name" value="PGBD-like"/>
    <property type="match status" value="1"/>
</dbReference>
<feature type="region of interest" description="Disordered" evidence="1">
    <location>
        <begin position="351"/>
        <end position="371"/>
    </location>
</feature>
<evidence type="ECO:0000259" key="3">
    <source>
        <dbReference type="Pfam" id="PF01471"/>
    </source>
</evidence>
<feature type="compositionally biased region" description="Gly residues" evidence="1">
    <location>
        <begin position="352"/>
        <end position="362"/>
    </location>
</feature>
<evidence type="ECO:0000313" key="5">
    <source>
        <dbReference type="Proteomes" id="UP000587608"/>
    </source>
</evidence>
<dbReference type="EMBL" id="JACERG010000003">
    <property type="protein sequence ID" value="MBA5220832.1"/>
    <property type="molecule type" value="Genomic_DNA"/>
</dbReference>
<dbReference type="Gene3D" id="1.10.101.10">
    <property type="entry name" value="PGBD-like superfamily/PGBD"/>
    <property type="match status" value="1"/>
</dbReference>
<feature type="region of interest" description="Disordered" evidence="1">
    <location>
        <begin position="1"/>
        <end position="33"/>
    </location>
</feature>
<accession>A0A7W2DQH2</accession>